<dbReference type="RefSeq" id="WP_074428493.1">
    <property type="nucleotide sequence ID" value="NZ_JDUS01000001.1"/>
</dbReference>
<feature type="transmembrane region" description="Helical" evidence="1">
    <location>
        <begin position="120"/>
        <end position="140"/>
    </location>
</feature>
<evidence type="ECO:0000313" key="3">
    <source>
        <dbReference type="Proteomes" id="UP000029096"/>
    </source>
</evidence>
<gene>
    <name evidence="2" type="ORF">BBOH_0302</name>
</gene>
<dbReference type="EMBL" id="JGYP01000001">
    <property type="protein sequence ID" value="KFI46828.1"/>
    <property type="molecule type" value="Genomic_DNA"/>
</dbReference>
<keyword evidence="1" id="KW-1133">Transmembrane helix</keyword>
<dbReference type="STRING" id="1437606.BBOH_0302"/>
<comment type="caution">
    <text evidence="2">The sequence shown here is derived from an EMBL/GenBank/DDBJ whole genome shotgun (WGS) entry which is preliminary data.</text>
</comment>
<feature type="transmembrane region" description="Helical" evidence="1">
    <location>
        <begin position="326"/>
        <end position="345"/>
    </location>
</feature>
<proteinExistence type="predicted"/>
<keyword evidence="3" id="KW-1185">Reference proteome</keyword>
<protein>
    <submittedName>
        <fullName evidence="2">Uncharacterized protein</fullName>
    </submittedName>
</protein>
<dbReference type="AlphaFoldDB" id="A0A086ZJX8"/>
<evidence type="ECO:0000256" key="1">
    <source>
        <dbReference type="SAM" id="Phobius"/>
    </source>
</evidence>
<feature type="transmembrane region" description="Helical" evidence="1">
    <location>
        <begin position="147"/>
        <end position="166"/>
    </location>
</feature>
<feature type="transmembrane region" description="Helical" evidence="1">
    <location>
        <begin position="84"/>
        <end position="108"/>
    </location>
</feature>
<organism evidence="2 3">
    <name type="scientific">Bifidobacterium bohemicum DSM 22767</name>
    <dbReference type="NCBI Taxonomy" id="1437606"/>
    <lineage>
        <taxon>Bacteria</taxon>
        <taxon>Bacillati</taxon>
        <taxon>Actinomycetota</taxon>
        <taxon>Actinomycetes</taxon>
        <taxon>Bifidobacteriales</taxon>
        <taxon>Bifidobacteriaceae</taxon>
        <taxon>Bifidobacterium</taxon>
    </lineage>
</organism>
<feature type="transmembrane region" description="Helical" evidence="1">
    <location>
        <begin position="186"/>
        <end position="210"/>
    </location>
</feature>
<evidence type="ECO:0000313" key="2">
    <source>
        <dbReference type="EMBL" id="KFI46828.1"/>
    </source>
</evidence>
<feature type="transmembrane region" description="Helical" evidence="1">
    <location>
        <begin position="12"/>
        <end position="37"/>
    </location>
</feature>
<keyword evidence="1" id="KW-0812">Transmembrane</keyword>
<sequence>MGLHQRTETAGILSFLVCAAAGAGAMSLAGTLLSAAWKISLRRLLVASVIIAACGTISFILGYAHPSQNPQNTRLRWLSRIRRLAETLALATVYASTIFLTSYAALYIVNAVMGPLFLDYLTAICAGLSGIAGYVTLVQAEMMDAKTLASLLPVFVIAGVSVAGLTTDDQNWYTNNFSQLGDRTTFAAKMFNSTAILTGICIIIISYFCVSELITTYRQRVEWRQNQGPLQGGHTIKHYKLRLTVLSLLLTLAGMGFMGVGTFHYTPHPMLHNGSAQGLTAAAAILLIALPWIAPQLSISIYAAGYLAVAVCSVEMRQWLTGHSTMTNAEALAAMCFLGWFIMFSRQIASIESDRIAEQIVRTANEEAGLAAATSLASGGSMNTADAVSAAGAVTDLAGMTTVNIPAHTVDAVKPTRGRRIHSRITPSA</sequence>
<dbReference type="eggNOG" id="ENOG5032UTZ">
    <property type="taxonomic scope" value="Bacteria"/>
</dbReference>
<keyword evidence="1" id="KW-0472">Membrane</keyword>
<reference evidence="2 3" key="1">
    <citation type="submission" date="2014-03" db="EMBL/GenBank/DDBJ databases">
        <title>Genomics of Bifidobacteria.</title>
        <authorList>
            <person name="Ventura M."/>
            <person name="Milani C."/>
            <person name="Lugli G.A."/>
        </authorList>
    </citation>
    <scope>NUCLEOTIDE SEQUENCE [LARGE SCALE GENOMIC DNA]</scope>
    <source>
        <strain evidence="2 3">DSM 22767</strain>
    </source>
</reference>
<feature type="transmembrane region" description="Helical" evidence="1">
    <location>
        <begin position="243"/>
        <end position="263"/>
    </location>
</feature>
<name>A0A086ZJX8_9BIFI</name>
<dbReference type="Proteomes" id="UP000029096">
    <property type="component" value="Unassembled WGS sequence"/>
</dbReference>
<dbReference type="OrthoDB" id="3225559at2"/>
<feature type="transmembrane region" description="Helical" evidence="1">
    <location>
        <begin position="43"/>
        <end position="64"/>
    </location>
</feature>
<accession>A0A086ZJX8</accession>